<name>A0A6L2KBF1_TANCI</name>
<gene>
    <name evidence="2" type="ORF">Tci_018769</name>
</gene>
<feature type="region of interest" description="Disordered" evidence="1">
    <location>
        <begin position="124"/>
        <end position="266"/>
    </location>
</feature>
<protein>
    <recommendedName>
        <fullName evidence="3">Transposase (Putative), gypsy type</fullName>
    </recommendedName>
</protein>
<dbReference type="AlphaFoldDB" id="A0A6L2KBF1"/>
<evidence type="ECO:0008006" key="3">
    <source>
        <dbReference type="Google" id="ProtNLM"/>
    </source>
</evidence>
<accession>A0A6L2KBF1</accession>
<comment type="caution">
    <text evidence="2">The sequence shown here is derived from an EMBL/GenBank/DDBJ whole genome shotgun (WGS) entry which is preliminary data.</text>
</comment>
<organism evidence="2">
    <name type="scientific">Tanacetum cinerariifolium</name>
    <name type="common">Dalmatian daisy</name>
    <name type="synonym">Chrysanthemum cinerariifolium</name>
    <dbReference type="NCBI Taxonomy" id="118510"/>
    <lineage>
        <taxon>Eukaryota</taxon>
        <taxon>Viridiplantae</taxon>
        <taxon>Streptophyta</taxon>
        <taxon>Embryophyta</taxon>
        <taxon>Tracheophyta</taxon>
        <taxon>Spermatophyta</taxon>
        <taxon>Magnoliopsida</taxon>
        <taxon>eudicotyledons</taxon>
        <taxon>Gunneridae</taxon>
        <taxon>Pentapetalae</taxon>
        <taxon>asterids</taxon>
        <taxon>campanulids</taxon>
        <taxon>Asterales</taxon>
        <taxon>Asteraceae</taxon>
        <taxon>Asteroideae</taxon>
        <taxon>Anthemideae</taxon>
        <taxon>Anthemidinae</taxon>
        <taxon>Tanacetum</taxon>
    </lineage>
</organism>
<feature type="compositionally biased region" description="Acidic residues" evidence="1">
    <location>
        <begin position="173"/>
        <end position="199"/>
    </location>
</feature>
<proteinExistence type="predicted"/>
<feature type="compositionally biased region" description="Basic and acidic residues" evidence="1">
    <location>
        <begin position="159"/>
        <end position="172"/>
    </location>
</feature>
<evidence type="ECO:0000256" key="1">
    <source>
        <dbReference type="SAM" id="MobiDB-lite"/>
    </source>
</evidence>
<dbReference type="EMBL" id="BKCJ010002176">
    <property type="protein sequence ID" value="GEU46791.1"/>
    <property type="molecule type" value="Genomic_DNA"/>
</dbReference>
<reference evidence="2" key="1">
    <citation type="journal article" date="2019" name="Sci. Rep.">
        <title>Draft genome of Tanacetum cinerariifolium, the natural source of mosquito coil.</title>
        <authorList>
            <person name="Yamashiro T."/>
            <person name="Shiraishi A."/>
            <person name="Satake H."/>
            <person name="Nakayama K."/>
        </authorList>
    </citation>
    <scope>NUCLEOTIDE SEQUENCE</scope>
</reference>
<feature type="compositionally biased region" description="Basic and acidic residues" evidence="1">
    <location>
        <begin position="200"/>
        <end position="257"/>
    </location>
</feature>
<sequence length="775" mass="86567">MYKENQVYGKPIPDVMLSKEIMDTTAYNTYLAFITRKFIPKKARKRTKDHTTPMKESSLTAGDNIIFEDPDAALELAKSISRTEVEEQEAARLVLETHERLVTKKLTKRRRWIERLATDTKKAIKSSKLATGPRQTKGSSKGAGLIPEVPDELTVGTGAHDDSKDIWGTEREDDKEDDNDDDQSIDLEDTDDDENEHDNDETQRDEYVHKDEYVHMDDDEQTKSDNKDQAIDDVEKNDEDKAKEEKDTNQGPIKDEQDKDEIEEGRVPLLDSTVGRVIPLAGKDDQARKIGLKEMTMLVKTKQLLFLWMKRFRLLLISLRVKGRKKEPLVMLVGLFKRSTLNVKISVAATETVSFITSFMTPTAKHEGGGDIDSISGPNLSTQNLYKRFVISSDYSHYSSADAEVASFVRVGVELDTQVHQSIFVDSASIGAARPDIACPSNPTGTELFADTFYVSQEMDSETLPCPSWTLFPASQMWFEHNLRERKRLEGRCARQVDMMKEKDVEITNLKAQLSLREAEATEAIRFSSQVSAVEAAEATRVSKLNSLKEQNIALEKEKILLGGTSCLQASCDELSIKVASLKSQRGTLIDRVCLLKTTCFRLRDQVSGYELFKEWCEAIQDDQVKKLSYHVLVGDGSLVTALGWPVLNAINYQSIDHRKTGMGLTDVAAYDPSVEASRLQPAYEQLLLPIHRQEDKVVFGETSLSKSLNVVHDLVQKLKKGVTPYRTSISNAMGALVNPLPSENLIGEASTLEVPATATATITSSISVTAISAR</sequence>
<evidence type="ECO:0000313" key="2">
    <source>
        <dbReference type="EMBL" id="GEU46791.1"/>
    </source>
</evidence>